<feature type="domain" description="Cadherin" evidence="9">
    <location>
        <begin position="563"/>
        <end position="670"/>
    </location>
</feature>
<dbReference type="SUPFAM" id="SSF55486">
    <property type="entry name" value="Metalloproteases ('zincins'), catalytic domain"/>
    <property type="match status" value="1"/>
</dbReference>
<feature type="domain" description="Cadherin" evidence="9">
    <location>
        <begin position="1929"/>
        <end position="2022"/>
    </location>
</feature>
<dbReference type="GO" id="GO:0000272">
    <property type="term" value="P:polysaccharide catabolic process"/>
    <property type="evidence" value="ECO:0007669"/>
    <property type="project" value="InterPro"/>
</dbReference>
<evidence type="ECO:0000256" key="4">
    <source>
        <dbReference type="ARBA" id="ARBA00022837"/>
    </source>
</evidence>
<reference evidence="10 11" key="1">
    <citation type="submission" date="2019-03" db="EMBL/GenBank/DDBJ databases">
        <title>Deep-cultivation of Planctomycetes and their phenomic and genomic characterization uncovers novel biology.</title>
        <authorList>
            <person name="Wiegand S."/>
            <person name="Jogler M."/>
            <person name="Boedeker C."/>
            <person name="Pinto D."/>
            <person name="Vollmers J."/>
            <person name="Rivas-Marin E."/>
            <person name="Kohn T."/>
            <person name="Peeters S.H."/>
            <person name="Heuer A."/>
            <person name="Rast P."/>
            <person name="Oberbeckmann S."/>
            <person name="Bunk B."/>
            <person name="Jeske O."/>
            <person name="Meyerdierks A."/>
            <person name="Storesund J.E."/>
            <person name="Kallscheuer N."/>
            <person name="Luecker S."/>
            <person name="Lage O.M."/>
            <person name="Pohl T."/>
            <person name="Merkel B.J."/>
            <person name="Hornburger P."/>
            <person name="Mueller R.-W."/>
            <person name="Bruemmer F."/>
            <person name="Labrenz M."/>
            <person name="Spormann A.M."/>
            <person name="Op den Camp H."/>
            <person name="Overmann J."/>
            <person name="Amann R."/>
            <person name="Jetten M.S.M."/>
            <person name="Mascher T."/>
            <person name="Medema M.H."/>
            <person name="Devos D.P."/>
            <person name="Kaster A.-K."/>
            <person name="Ovreas L."/>
            <person name="Rohde M."/>
            <person name="Galperin M.Y."/>
            <person name="Jogler C."/>
        </authorList>
    </citation>
    <scope>NUCLEOTIDE SEQUENCE [LARGE SCALE GENOMIC DNA]</scope>
    <source>
        <strain evidence="10 11">Enr10</strain>
    </source>
</reference>
<evidence type="ECO:0000259" key="9">
    <source>
        <dbReference type="PROSITE" id="PS50268"/>
    </source>
</evidence>
<feature type="region of interest" description="Disordered" evidence="8">
    <location>
        <begin position="2289"/>
        <end position="2308"/>
    </location>
</feature>
<dbReference type="NCBIfam" id="TIGR01965">
    <property type="entry name" value="VCBS_repeat"/>
    <property type="match status" value="20"/>
</dbReference>
<keyword evidence="7" id="KW-0472">Membrane</keyword>
<dbReference type="GO" id="GO:0016020">
    <property type="term" value="C:membrane"/>
    <property type="evidence" value="ECO:0007669"/>
    <property type="project" value="UniProtKB-SubCell"/>
</dbReference>
<dbReference type="InterPro" id="IPR050971">
    <property type="entry name" value="Cadherin-domain_protein"/>
</dbReference>
<keyword evidence="5" id="KW-0130">Cell adhesion</keyword>
<feature type="domain" description="Cadherin" evidence="9">
    <location>
        <begin position="785"/>
        <end position="878"/>
    </location>
</feature>
<feature type="compositionally biased region" description="Polar residues" evidence="8">
    <location>
        <begin position="2289"/>
        <end position="2301"/>
    </location>
</feature>
<evidence type="ECO:0000313" key="10">
    <source>
        <dbReference type="EMBL" id="QDT28618.1"/>
    </source>
</evidence>
<dbReference type="Pfam" id="PF17963">
    <property type="entry name" value="Big_9"/>
    <property type="match status" value="5"/>
</dbReference>
<dbReference type="InterPro" id="IPR002126">
    <property type="entry name" value="Cadherin-like_dom"/>
</dbReference>
<keyword evidence="6" id="KW-1133">Transmembrane helix</keyword>
<dbReference type="GO" id="GO:0008237">
    <property type="term" value="F:metallopeptidase activity"/>
    <property type="evidence" value="ECO:0007669"/>
    <property type="project" value="InterPro"/>
</dbReference>
<feature type="domain" description="Cadherin" evidence="9">
    <location>
        <begin position="1825"/>
        <end position="1918"/>
    </location>
</feature>
<dbReference type="GO" id="GO:0007156">
    <property type="term" value="P:homophilic cell adhesion via plasma membrane adhesion molecules"/>
    <property type="evidence" value="ECO:0007669"/>
    <property type="project" value="InterPro"/>
</dbReference>
<feature type="domain" description="Cadherin" evidence="9">
    <location>
        <begin position="1513"/>
        <end position="1606"/>
    </location>
</feature>
<feature type="domain" description="Cadherin" evidence="9">
    <location>
        <begin position="2365"/>
        <end position="2458"/>
    </location>
</feature>
<dbReference type="GO" id="GO:0005509">
    <property type="term" value="F:calcium ion binding"/>
    <property type="evidence" value="ECO:0007669"/>
    <property type="project" value="InterPro"/>
</dbReference>
<feature type="domain" description="Cadherin" evidence="9">
    <location>
        <begin position="2664"/>
        <end position="2794"/>
    </location>
</feature>
<feature type="domain" description="Cadherin" evidence="9">
    <location>
        <begin position="2455"/>
        <end position="2562"/>
    </location>
</feature>
<dbReference type="InterPro" id="IPR024079">
    <property type="entry name" value="MetalloPept_cat_dom_sf"/>
</dbReference>
<feature type="domain" description="Cadherin" evidence="9">
    <location>
        <begin position="889"/>
        <end position="982"/>
    </location>
</feature>
<feature type="domain" description="Cadherin" evidence="9">
    <location>
        <begin position="1097"/>
        <end position="1190"/>
    </location>
</feature>
<dbReference type="Proteomes" id="UP000315647">
    <property type="component" value="Chromosome"/>
</dbReference>
<evidence type="ECO:0000313" key="11">
    <source>
        <dbReference type="Proteomes" id="UP000315647"/>
    </source>
</evidence>
<evidence type="ECO:0000256" key="6">
    <source>
        <dbReference type="ARBA" id="ARBA00022989"/>
    </source>
</evidence>
<dbReference type="NCBIfam" id="NF012211">
    <property type="entry name" value="tand_rpt_95"/>
    <property type="match status" value="21"/>
</dbReference>
<comment type="subcellular location">
    <subcellularLocation>
        <location evidence="1">Membrane</location>
    </subcellularLocation>
</comment>
<evidence type="ECO:0000256" key="3">
    <source>
        <dbReference type="ARBA" id="ARBA00022737"/>
    </source>
</evidence>
<dbReference type="Pfam" id="PF04151">
    <property type="entry name" value="PPC"/>
    <property type="match status" value="1"/>
</dbReference>
<dbReference type="InterPro" id="IPR040853">
    <property type="entry name" value="RapA2_cadherin-like"/>
</dbReference>
<name>A0A517QAF8_9PLAN</name>
<proteinExistence type="predicted"/>
<evidence type="ECO:0000256" key="5">
    <source>
        <dbReference type="ARBA" id="ARBA00022889"/>
    </source>
</evidence>
<organism evidence="10 11">
    <name type="scientific">Gimesia panareensis</name>
    <dbReference type="NCBI Taxonomy" id="2527978"/>
    <lineage>
        <taxon>Bacteria</taxon>
        <taxon>Pseudomonadati</taxon>
        <taxon>Planctomycetota</taxon>
        <taxon>Planctomycetia</taxon>
        <taxon>Planctomycetales</taxon>
        <taxon>Planctomycetaceae</taxon>
        <taxon>Gimesia</taxon>
    </lineage>
</organism>
<feature type="domain" description="Cadherin" evidence="9">
    <location>
        <begin position="1187"/>
        <end position="1294"/>
    </location>
</feature>
<gene>
    <name evidence="10" type="ORF">Enr10x_39620</name>
</gene>
<feature type="domain" description="Cadherin" evidence="9">
    <location>
        <begin position="1409"/>
        <end position="1502"/>
    </location>
</feature>
<dbReference type="InterPro" id="IPR018247">
    <property type="entry name" value="EF_Hand_1_Ca_BS"/>
</dbReference>
<sequence>MKSLKRLFGRKSTRKFKRRLPFRISRPIGYASHVERLEDRTLLASNILASLDSSVNQPNDSTELLLTVGPGSTPTLGFEVHGTSGSFDPAAVQILDANTNAVIPLNLAENNHGGTTDSLTLATLAPGEYSIFVSGQTAATGNFTIDIFMPGDSDGSGSVSDTEYQYALAASYQNLFGFNHYTSQLIQSMGLDPTKNYYSEEQDSDKDGDIDNHDLEMMNSNRNVPPLQLELIGDQDAPAVVAGLLIDSGVSNSDGITNDLTIVGNVTDESLITQFKVALDGGSFVDIFGQLSGGASGGTFTLTRSWLETNLNGGSSLEGGVHTLHFMTADEHGNVSAPGDFDVSFELDVTDPTVASPIGNQTLNEDFVSFNLGPFTDFFNQNGGTPLSYNVYSITSAIVDFDFATDELILTSKQDANGSADIVIQAIDAAGNAVLSNTFTVTVNAINDAPVAVDDNLATPEDFELDYLAPGILTNDTDVENDPLTVTEVNGSAGDVGNEITIGAGGKLTINSTGAMSFDPDGAYEYLAVGETTTETFTYTVSDGNGGTDTATVTITIIGVNDDPTAADTGIAATEDGGTVTTGVLTGDVDSDDDATTLTYVITAQPSEGSATSNDDGTFTFDPGSDFQDLAVGETRQVTFTYTATDSHSAVSNTGTVTVTVTGVNDDPTAADVGIAAVEDGATVDGSFDGDDVDSDDTPASLTYAITSTPSEGGVVNNNDGSFTFDPGSDFQDLAAGETRQVTFTYTATDSHSAVSNTGTVTVTVTGVNDDPTAADTGIAATEDGSTVTTGVLTGDVDSDDDATTLTYAITAQPSEGSASSNDDGTFTFDPGSDFQDLAAGETRQVTFTYTATDSHSAVSNTGTVTVTVTGVNDDPTAADTGIAATEDGSTVTTGVLTGDVDSDDDATTLTYAITAQPSEGSASSNDDGSFTFDPGSDFQDLAAGETRQVTFTYTATDSHSAVSNTGTVTVTVTGVNDDPTAADTGIAATEDGGTVTTGVLTGDVDSDDDATTLTYAITAQPSEGSATSNDDGTFTFDPGSDFQDLAVGETRQVTFTYTATDSHSAVSNTGTVTVTVTGVNDDPTVADVGIAAVEDGATVDGSFDGADVDSDDTPASLTYAITSTPSEGGVVNNNDGSFTFDPGSDFQDLAAGETRQVTFTYTATDSHSAVSNTGTVTVTVTGVNDDPTAADTGIAATEDGGTVTTGVLTGDVDSDDDATTLTYAITAQPSEGSATSNDDGTFTFDPGSDFQDLAVGETRQVTFTYTATDSHSAVSNTGTVTVTVTGVNDDPTVADVGIAAVEDGATVDGSFDGDDVDSDDTPASLTYAITSTPSEGGVVNNNDGSFTFDPGSDFQDLAAGETRQVTFTYTATDSHSAVSNTGTVTVTVTGVNDDPTAADTGIAATEDGSTVTTGVLTGDVDSDDDATTLTYAITAQPSEGSAISNDDGSFTFDPGSDFQDLAAGETRQVTFTYTATDSHSAVSNTGTVTVTVTGVNDDPTAADTGIAATEDGSTVTTGVLTGDVDSDDDANTLTYAITAQPSEGSATSNDDGTFTFDPGSDFQDLAAGETRLVTFTYTATDSHSAVSNTGTVTVTVTGVNDAPTAADTGIAATEDGSTVTTGVLTGDVDSDDDATTLTYAITAQPSEGSATSNDDGTFTFDPGSDFQDLAVGETRQVTFTYTATDSHSAVSNTGTVTVTVTGVNDDPTVADVGIAAVEDGATVDGSFDGDDVDSDDTPVSLTYAITSTPSEGGVVNNNDGSFTFDPGSDFQDLAAGETRQVTFTYTATDSHSAVSNTGTVTVTVTGVNDDPTAADTGIAATEDGSTVTTGVLTGDVDSDDDATTLTYAITAQPSEGSATSNDDGTFTFDPGSDFQDLAVGETRQVTFTYTATDSHSAVSNTGTVTVTVTGVNDDPTAADTGIAATEDGSTVTTGVLTGDVDSDDDATTLTYAITAQPSEGSASSNDDGTFTFDPGSDFQDLAVGETRQVTFTYTATDSHSAVSNTGTVTVTVTGVNDPPVANDDAIDVNKEIVFNGSVLVNNGSGIDSDPDTSDNPLLFISQLNSNALVDGATVTLASGAELTMHADGNFTYDPTTLNQSILDSLVGTVTFIDSFTYQLNDTHSGVDVATVTVTVSANQLPIANPDSAATDEETPILNIDVLGNDTDPDQITDPPTVANLPSMTSTGGASLTLNLDGTIDYDPTGAFDDLAAGATTTDTFTYTLEDERGGQSLGTVTVTLTGVNDAPTAGDEGIAATEDGSTVTTGVLTGDVDSDDDATTLTYAITAQPSEGSATSNDDGTFTFDPGSDFQDLAVGETRQVTFTYTATDSHSAVSNTGTVTVTVTGVNDDPTVADVGIAADEDGATVDGSFDGDDVDSDDTPASLTYAITSTPSEGGVVNNNDGSFTFDPGSDFQDLAAGETRQVTFTYTATDSHSAVSNTGTVTVTVTGVNDDPTAADTGIAATEDGGTVTTGVLTGDVDSDDDATTLTYAITAQPSEGSATSNDDGTFTFDPGSDFQDLAAGETRQVTFTYTATDSHSAVSNTGTVTVTVTGVNDAPTAADTGIAATEDGSTVTTGVLTGDVDSDDDATTLTYAITAQPSEGSATSNDDGSFTFDPGSDFQDLAAGETRQVTFTYTATDSHSAVSNTGTVTVTVTGVNDPVTAKDDDITTSKDNTVNFDARLDNGNGPDLDPDTSDMLSVFEITDTTLGTVAATVGGAITLDSGATLTLQTDGTLTYDPNGQFSGLVLPTDTATDTFTYSISDGNGSSDTATVTVTVTGSNELLELTTPLPDISSDGLSPETIDLDTHFNDPDAGDTVTYSIVSAELVGGGSFPAKFWVDNVGISGSDLNITFTDYKSDQVRLPIEIKVKAHSSDTLSPDVEDTFILSPDPQQTIDIQLLARNTVSADRDFTSFRAEGGVTSQGGARFQLVNSQQDMTYLVDLSDFFLDLDGTGTGDPNDNLSKLEIIDTANGNNVLFKIFDSATADDNPTLDTASSLLTGTWAAGEGFTSGILDKFYNGDLAVRYSSSGGVTGIVSGGNIMVSPEVDGIGSLPSQINQVIEGSSYVVEIWVSDQLAQVLASQTTETRDLVAVWLDLVWNDTSAVHADFSSATGDASAFGTTDDGVIMNGAGKVDDIKGLTRIPGFGENGYARIGYVSFIADTPTPDADPIDFSVNFTPGDDSITRGTEVDFSQISINGTSVNQIGTSEFLIQTDMSNVSVNGTININGEVVNLSAQDVGLDNTSVSGRLEVLFDDVNNPSTIQIVDSFIDVNPAGLALPDRVADNDNLTAEELADFGLSGVLSNFNGTGNPANISMAIRDALVQVLSSEQTLDGSGNFDISENWNLTNGDLYSMTVVPAFGNLVVDDSVESTAGEIMTFIDPVTGFPSGLPDWSHANLSEISAGLYELLIPISRQISFTTSGGYDVVLNLTGYATARFLVDQETTDQYGDTIATAQATGLSSTSTGTNTYYGGIGNNTSIADPLSDVDMFQVQLNAGDSVIVDVDADQFDTGLDSVVRIFDAAGNEVAYSDDDLAPDEFTIDFASNYDSYVTFTASTSGNYYIGVSAYNFTDDPASYDPTTTTGRPTGVDPSDVGSYDLHITVQNGAAPLHGTQAAVSDAPLEDGTSVDMVVVRNQTQLDSTGQTSSLPTSDTWIDEWSSFWVEIYVETADAKGITDAIANLNYNTNFFTATAIEFGNSFADNGTAIIDDANGVVTGLSGTAQYDKAGNLKKALLARVKFESLEQDDVSIDFEDKFIGPHALGLSLSNVSVNLTDNAETTLIVGDAPETDLWAIAYDVNDDDSIDFRDLVILASIYNQNVLDADSPYVWALDADKSGTVNFKDLTFFASNYGVHKGGNKEVVYPPNFLQRWYGQTTNISGDSSINDVMDTALGIWQDALGMDEPLDIQLVITDLGGTQLGEGQISAVDEQGRPVAGIVTLDDDAAGLGWYSDVSTTAFGGGDLEGGVSYTADMNSDAAGHYDLLTVLLHEIGHVLGFTDTYAPFESHVQAGVGGTLSFVGNGFEATLTDDGLHLDDTVHAGDVMNATLDPGVRKLPSILDALILQTAHETAATGNFDILVGATAPLTASDVPLTGNGDSVLPEALQPLTTLAVPYTDVVSVPVSSESASSQDEGSGSSLPVVWRQVLNTLSQNLSSGSDQSDLDLTLLDGLNEEFVQTLRENGLSIVESGEIHSFDFSDLDPADWQLTGLDQDGDGGFDEVFSDWAGPIL</sequence>
<dbReference type="PROSITE" id="PS00018">
    <property type="entry name" value="EF_HAND_1"/>
    <property type="match status" value="4"/>
</dbReference>
<dbReference type="InterPro" id="IPR036439">
    <property type="entry name" value="Dockerin_dom_sf"/>
</dbReference>
<dbReference type="PANTHER" id="PTHR24025">
    <property type="entry name" value="DESMOGLEIN FAMILY MEMBER"/>
    <property type="match status" value="1"/>
</dbReference>
<feature type="domain" description="Cadherin" evidence="9">
    <location>
        <begin position="2261"/>
        <end position="2354"/>
    </location>
</feature>
<evidence type="ECO:0000256" key="2">
    <source>
        <dbReference type="ARBA" id="ARBA00022692"/>
    </source>
</evidence>
<protein>
    <recommendedName>
        <fullName evidence="9">Cadherin domain-containing protein</fullName>
    </recommendedName>
</protein>
<evidence type="ECO:0000256" key="7">
    <source>
        <dbReference type="ARBA" id="ARBA00023136"/>
    </source>
</evidence>
<evidence type="ECO:0000256" key="1">
    <source>
        <dbReference type="ARBA" id="ARBA00004370"/>
    </source>
</evidence>
<dbReference type="InterPro" id="IPR013783">
    <property type="entry name" value="Ig-like_fold"/>
</dbReference>
<dbReference type="Gene3D" id="1.10.1330.10">
    <property type="entry name" value="Dockerin domain"/>
    <property type="match status" value="1"/>
</dbReference>
<feature type="domain" description="Cadherin" evidence="9">
    <location>
        <begin position="1721"/>
        <end position="1814"/>
    </location>
</feature>
<dbReference type="PANTHER" id="PTHR24025:SF23">
    <property type="entry name" value="NEURAL-CADHERIN"/>
    <property type="match status" value="1"/>
</dbReference>
<dbReference type="Gene3D" id="2.60.40.10">
    <property type="entry name" value="Immunoglobulins"/>
    <property type="match status" value="1"/>
</dbReference>
<dbReference type="SMART" id="SM00112">
    <property type="entry name" value="CA"/>
    <property type="match status" value="18"/>
</dbReference>
<feature type="domain" description="Cadherin" evidence="9">
    <location>
        <begin position="681"/>
        <end position="774"/>
    </location>
</feature>
<keyword evidence="11" id="KW-1185">Reference proteome</keyword>
<keyword evidence="3" id="KW-0677">Repeat</keyword>
<dbReference type="InterPro" id="IPR007280">
    <property type="entry name" value="Peptidase_C_arc/bac"/>
</dbReference>
<keyword evidence="2" id="KW-0812">Transmembrane</keyword>
<feature type="domain" description="Cadherin" evidence="9">
    <location>
        <begin position="979"/>
        <end position="1086"/>
    </location>
</feature>
<dbReference type="PROSITE" id="PS50268">
    <property type="entry name" value="CADHERIN_2"/>
    <property type="match status" value="19"/>
</dbReference>
<feature type="domain" description="Cadherin" evidence="9">
    <location>
        <begin position="1617"/>
        <end position="1710"/>
    </location>
</feature>
<dbReference type="InterPro" id="IPR010221">
    <property type="entry name" value="VCBS_dom"/>
</dbReference>
<feature type="domain" description="Cadherin" evidence="9">
    <location>
        <begin position="1305"/>
        <end position="1398"/>
    </location>
</feature>
<dbReference type="Gene3D" id="3.40.390.10">
    <property type="entry name" value="Collagenase (Catalytic Domain)"/>
    <property type="match status" value="1"/>
</dbReference>
<dbReference type="Pfam" id="PF17803">
    <property type="entry name" value="Cadherin_4"/>
    <property type="match status" value="15"/>
</dbReference>
<evidence type="ECO:0000256" key="8">
    <source>
        <dbReference type="SAM" id="MobiDB-lite"/>
    </source>
</evidence>
<dbReference type="EMBL" id="CP037421">
    <property type="protein sequence ID" value="QDT28618.1"/>
    <property type="molecule type" value="Genomic_DNA"/>
</dbReference>
<keyword evidence="4" id="KW-0106">Calcium</keyword>
<dbReference type="GO" id="GO:0005911">
    <property type="term" value="C:cell-cell junction"/>
    <property type="evidence" value="ECO:0007669"/>
    <property type="project" value="TreeGrafter"/>
</dbReference>
<feature type="domain" description="Cadherin" evidence="9">
    <location>
        <begin position="2573"/>
        <end position="2665"/>
    </location>
</feature>
<accession>A0A517QAF8</accession>